<dbReference type="AlphaFoldDB" id="A0A1W1E0T6"/>
<protein>
    <submittedName>
        <fullName evidence="1">Uncharacterized protein</fullName>
    </submittedName>
</protein>
<reference evidence="1" key="1">
    <citation type="submission" date="2016-10" db="EMBL/GenBank/DDBJ databases">
        <authorList>
            <person name="de Groot N.N."/>
        </authorList>
    </citation>
    <scope>NUCLEOTIDE SEQUENCE</scope>
</reference>
<proteinExistence type="predicted"/>
<gene>
    <name evidence="1" type="ORF">MNB_SUP05-SYMBIONT-5-99</name>
</gene>
<dbReference type="Gene3D" id="1.10.40.50">
    <property type="entry name" value="Probable gtpase engc, domain 3"/>
    <property type="match status" value="1"/>
</dbReference>
<accession>A0A1W1E0T6</accession>
<evidence type="ECO:0000313" key="1">
    <source>
        <dbReference type="EMBL" id="SFV87468.1"/>
    </source>
</evidence>
<dbReference type="EMBL" id="FPHZ01000019">
    <property type="protein sequence ID" value="SFV87468.1"/>
    <property type="molecule type" value="Genomic_DNA"/>
</dbReference>
<sequence length="38" mass="4469">MFVSPYFLNEPNCAIKNALNSGSIYRKRYESYLCLYPC</sequence>
<organism evidence="1">
    <name type="scientific">hydrothermal vent metagenome</name>
    <dbReference type="NCBI Taxonomy" id="652676"/>
    <lineage>
        <taxon>unclassified sequences</taxon>
        <taxon>metagenomes</taxon>
        <taxon>ecological metagenomes</taxon>
    </lineage>
</organism>
<name>A0A1W1E0T6_9ZZZZ</name>